<proteinExistence type="predicted"/>
<feature type="transmembrane region" description="Helical" evidence="2">
    <location>
        <begin position="42"/>
        <end position="60"/>
    </location>
</feature>
<feature type="region of interest" description="Disordered" evidence="1">
    <location>
        <begin position="189"/>
        <end position="212"/>
    </location>
</feature>
<feature type="signal peptide" evidence="3">
    <location>
        <begin position="1"/>
        <end position="26"/>
    </location>
</feature>
<dbReference type="Gramene" id="PGSC0003DMT400094515">
    <property type="protein sequence ID" value="PGSC0003DMT400094515"/>
    <property type="gene ID" value="PGSC0003DMG400044086"/>
</dbReference>
<sequence>MREWAAQFWTGLGLLLLLGFDSSGFAGGSQSGRRRGRRRGGILLEFGLLIGFGASFSIGVTQSISSNTNRIYDSDDDKWVENRSKILYNPLAMKKNQSIFKSNKEASSSSKSNIVKKKNLKREGKQHRQSPGLHCPKNIGLYVATFAEFLSDQINMSQDGFLLEYLCNRYATLLWRYGIDKANDGYVSENDDSPKLMGQSTPPLEKDLVHLE</sequence>
<dbReference type="HOGENOM" id="CLU_058549_1_0_1"/>
<reference evidence="4" key="2">
    <citation type="submission" date="2015-06" db="UniProtKB">
        <authorList>
            <consortium name="EnsemblPlants"/>
        </authorList>
    </citation>
    <scope>IDENTIFICATION</scope>
    <source>
        <strain evidence="4">DM1-3 516 R44</strain>
    </source>
</reference>
<dbReference type="InParanoid" id="M1DUA4"/>
<feature type="chain" id="PRO_5004014663" evidence="3">
    <location>
        <begin position="27"/>
        <end position="212"/>
    </location>
</feature>
<evidence type="ECO:0000256" key="3">
    <source>
        <dbReference type="SAM" id="SignalP"/>
    </source>
</evidence>
<evidence type="ECO:0000256" key="2">
    <source>
        <dbReference type="SAM" id="Phobius"/>
    </source>
</evidence>
<dbReference type="AlphaFoldDB" id="M1DUA4"/>
<dbReference type="EnsemblPlants" id="PGSC0003DMT400094515">
    <property type="protein sequence ID" value="PGSC0003DMT400094515"/>
    <property type="gene ID" value="PGSC0003DMG400044086"/>
</dbReference>
<reference evidence="5" key="1">
    <citation type="journal article" date="2011" name="Nature">
        <title>Genome sequence and analysis of the tuber crop potato.</title>
        <authorList>
            <consortium name="The Potato Genome Sequencing Consortium"/>
        </authorList>
    </citation>
    <scope>NUCLEOTIDE SEQUENCE [LARGE SCALE GENOMIC DNA]</scope>
    <source>
        <strain evidence="5">cv. DM1-3 516 R44</strain>
    </source>
</reference>
<accession>M1DUA4</accession>
<organism evidence="4 5">
    <name type="scientific">Solanum tuberosum</name>
    <name type="common">Potato</name>
    <dbReference type="NCBI Taxonomy" id="4113"/>
    <lineage>
        <taxon>Eukaryota</taxon>
        <taxon>Viridiplantae</taxon>
        <taxon>Streptophyta</taxon>
        <taxon>Embryophyta</taxon>
        <taxon>Tracheophyta</taxon>
        <taxon>Spermatophyta</taxon>
        <taxon>Magnoliopsida</taxon>
        <taxon>eudicotyledons</taxon>
        <taxon>Gunneridae</taxon>
        <taxon>Pentapetalae</taxon>
        <taxon>asterids</taxon>
        <taxon>lamiids</taxon>
        <taxon>Solanales</taxon>
        <taxon>Solanaceae</taxon>
        <taxon>Solanoideae</taxon>
        <taxon>Solaneae</taxon>
        <taxon>Solanum</taxon>
    </lineage>
</organism>
<evidence type="ECO:0000313" key="4">
    <source>
        <dbReference type="EnsemblPlants" id="PGSC0003DMT400094515"/>
    </source>
</evidence>
<dbReference type="Proteomes" id="UP000011115">
    <property type="component" value="Unassembled WGS sequence"/>
</dbReference>
<dbReference type="PANTHER" id="PTHR33022:SF13">
    <property type="entry name" value="UBIQUITIN-LIKE PROTEASE FAMILY PROFILE DOMAIN-CONTAINING PROTEIN"/>
    <property type="match status" value="1"/>
</dbReference>
<evidence type="ECO:0000313" key="5">
    <source>
        <dbReference type="Proteomes" id="UP000011115"/>
    </source>
</evidence>
<feature type="region of interest" description="Disordered" evidence="1">
    <location>
        <begin position="102"/>
        <end position="132"/>
    </location>
</feature>
<keyword evidence="2" id="KW-0472">Membrane</keyword>
<dbReference type="PaxDb" id="4113-PGSC0003DMT400094515"/>
<keyword evidence="3" id="KW-0732">Signal</keyword>
<dbReference type="PANTHER" id="PTHR33022">
    <property type="entry name" value="DUF1985 DOMAIN-CONTAINING PROTEIN"/>
    <property type="match status" value="1"/>
</dbReference>
<keyword evidence="5" id="KW-1185">Reference proteome</keyword>
<protein>
    <submittedName>
        <fullName evidence="4">Ulp1 protease family, C-terminal catalytic domain containing protein</fullName>
    </submittedName>
</protein>
<feature type="compositionally biased region" description="Low complexity" evidence="1">
    <location>
        <begin position="102"/>
        <end position="113"/>
    </location>
</feature>
<dbReference type="OMA" id="NENYDPP"/>
<name>M1DUA4_SOLTU</name>
<keyword evidence="2" id="KW-0812">Transmembrane</keyword>
<evidence type="ECO:0000256" key="1">
    <source>
        <dbReference type="SAM" id="MobiDB-lite"/>
    </source>
</evidence>
<keyword evidence="2" id="KW-1133">Transmembrane helix</keyword>
<feature type="compositionally biased region" description="Basic residues" evidence="1">
    <location>
        <begin position="114"/>
        <end position="128"/>
    </location>
</feature>